<dbReference type="STRING" id="168384.SAMN05660368_01414"/>
<accession>C6LBG0</accession>
<dbReference type="OrthoDB" id="2062670at2"/>
<comment type="caution">
    <text evidence="1">The sequence shown here is derived from an EMBL/GenBank/DDBJ whole genome shotgun (WGS) entry which is preliminary data.</text>
</comment>
<dbReference type="Gene3D" id="3.40.50.1820">
    <property type="entry name" value="alpha/beta hydrolase"/>
    <property type="match status" value="1"/>
</dbReference>
<protein>
    <recommendedName>
        <fullName evidence="3">Alpha/beta hydrolase</fullName>
    </recommendedName>
</protein>
<reference evidence="1" key="1">
    <citation type="submission" date="2009-07" db="EMBL/GenBank/DDBJ databases">
        <authorList>
            <person name="Weinstock G."/>
            <person name="Sodergren E."/>
            <person name="Clifton S."/>
            <person name="Fulton L."/>
            <person name="Fulton B."/>
            <person name="Courtney L."/>
            <person name="Fronick C."/>
            <person name="Harrison M."/>
            <person name="Strong C."/>
            <person name="Farmer C."/>
            <person name="Delahaunty K."/>
            <person name="Markovic C."/>
            <person name="Hall O."/>
            <person name="Minx P."/>
            <person name="Tomlinson C."/>
            <person name="Mitreva M."/>
            <person name="Nelson J."/>
            <person name="Hou S."/>
            <person name="Wollam A."/>
            <person name="Pepin K.H."/>
            <person name="Johnson M."/>
            <person name="Bhonagiri V."/>
            <person name="Nash W.E."/>
            <person name="Warren W."/>
            <person name="Chinwalla A."/>
            <person name="Mardis E.R."/>
            <person name="Wilson R.K."/>
        </authorList>
    </citation>
    <scope>NUCLEOTIDE SEQUENCE [LARGE SCALE GENOMIC DNA]</scope>
    <source>
        <strain evidence="1">DSM 14469</strain>
    </source>
</reference>
<dbReference type="InterPro" id="IPR029058">
    <property type="entry name" value="AB_hydrolase_fold"/>
</dbReference>
<dbReference type="SUPFAM" id="SSF53474">
    <property type="entry name" value="alpha/beta-Hydrolases"/>
    <property type="match status" value="1"/>
</dbReference>
<dbReference type="AlphaFoldDB" id="C6LBG0"/>
<dbReference type="RefSeq" id="WP_006860752.1">
    <property type="nucleotide sequence ID" value="NZ_ACCL02000003.1"/>
</dbReference>
<evidence type="ECO:0000313" key="1">
    <source>
        <dbReference type="EMBL" id="EET62291.1"/>
    </source>
</evidence>
<sequence>MEAIKTSFVNVAKRSPGVLYEPVQKNEKQRIAVLVMHSDEDYLLWPTGPELAKRGYTVLNANVMSKEGIIFSQIEKTRSVKAAVEYLRSLPQVEKIVLMGHSGGGTLMSAYQAVAENGPQVFRGPEKIFPYPDSEELPPADGLMLLDSNWGNAVMQLLSLDPAVEDENSGMLINEELNLFNPANGFDEKGSVYSDAFIRKFQKAQSLRNIYILEYALSRLMKIEAGGGNYTDDEPLIIPGSAQVFLNNKLYAQDTRLMAHTQKPYLLLHPDGSRTEEIIRSLRGPENPVSLTPSFWEGARFLSVKTYLNSYAVRTSDDYGFDEDHIWGVEWESTYNCPPGNVAHIKSPLLVMGMTAGWEFLASETIYNMAASEDKTIAFVEGATHKFTPAKHLEKFPGQFGDTMKTLHDFVDEWLSAGRF</sequence>
<organism evidence="1 2">
    <name type="scientific">Marvinbryantia formatexigens DSM 14469</name>
    <dbReference type="NCBI Taxonomy" id="478749"/>
    <lineage>
        <taxon>Bacteria</taxon>
        <taxon>Bacillati</taxon>
        <taxon>Bacillota</taxon>
        <taxon>Clostridia</taxon>
        <taxon>Lachnospirales</taxon>
        <taxon>Lachnospiraceae</taxon>
        <taxon>Marvinbryantia</taxon>
    </lineage>
</organism>
<gene>
    <name evidence="1" type="ORF">BRYFOR_05955</name>
</gene>
<name>C6LBG0_9FIRM</name>
<proteinExistence type="predicted"/>
<evidence type="ECO:0000313" key="2">
    <source>
        <dbReference type="Proteomes" id="UP000005561"/>
    </source>
</evidence>
<evidence type="ECO:0008006" key="3">
    <source>
        <dbReference type="Google" id="ProtNLM"/>
    </source>
</evidence>
<dbReference type="EMBL" id="ACCL02000003">
    <property type="protein sequence ID" value="EET62291.1"/>
    <property type="molecule type" value="Genomic_DNA"/>
</dbReference>
<dbReference type="Proteomes" id="UP000005561">
    <property type="component" value="Unassembled WGS sequence"/>
</dbReference>
<dbReference type="eggNOG" id="COG1073">
    <property type="taxonomic scope" value="Bacteria"/>
</dbReference>
<keyword evidence="2" id="KW-1185">Reference proteome</keyword>